<dbReference type="InterPro" id="IPR050187">
    <property type="entry name" value="Lipid_Phosphate_FormReg"/>
</dbReference>
<reference evidence="3 4" key="1">
    <citation type="submission" date="2016-02" db="EMBL/GenBank/DDBJ databases">
        <title>Complete genome sequence and transcriptome regulation of the pentose utilising yeast Sugiyamaella lignohabitans.</title>
        <authorList>
            <person name="Bellasio M."/>
            <person name="Peymann A."/>
            <person name="Valli M."/>
            <person name="Sipitzky M."/>
            <person name="Graf A."/>
            <person name="Sauer M."/>
            <person name="Marx H."/>
            <person name="Mattanovich D."/>
        </authorList>
    </citation>
    <scope>NUCLEOTIDE SEQUENCE [LARGE SCALE GENOMIC DNA]</scope>
    <source>
        <strain evidence="3 4">CBS 10342</strain>
    </source>
</reference>
<dbReference type="EMBL" id="CP014502">
    <property type="protein sequence ID" value="ANB14249.1"/>
    <property type="molecule type" value="Genomic_DNA"/>
</dbReference>
<proteinExistence type="predicted"/>
<dbReference type="InterPro" id="IPR017438">
    <property type="entry name" value="ATP-NAD_kinase_N"/>
</dbReference>
<feature type="region of interest" description="Disordered" evidence="1">
    <location>
        <begin position="50"/>
        <end position="87"/>
    </location>
</feature>
<dbReference type="GO" id="GO:0046512">
    <property type="term" value="P:sphingosine biosynthetic process"/>
    <property type="evidence" value="ECO:0007669"/>
    <property type="project" value="TreeGrafter"/>
</dbReference>
<dbReference type="GO" id="GO:0016020">
    <property type="term" value="C:membrane"/>
    <property type="evidence" value="ECO:0007669"/>
    <property type="project" value="TreeGrafter"/>
</dbReference>
<dbReference type="InterPro" id="IPR016064">
    <property type="entry name" value="NAD/diacylglycerol_kinase_sf"/>
</dbReference>
<evidence type="ECO:0000259" key="2">
    <source>
        <dbReference type="PROSITE" id="PS50146"/>
    </source>
</evidence>
<dbReference type="PROSITE" id="PS50146">
    <property type="entry name" value="DAGK"/>
    <property type="match status" value="1"/>
</dbReference>
<evidence type="ECO:0000313" key="3">
    <source>
        <dbReference type="EMBL" id="ANB14249.1"/>
    </source>
</evidence>
<protein>
    <submittedName>
        <fullName evidence="3">Putative sphingosine kinase-like protein</fullName>
    </submittedName>
</protein>
<feature type="region of interest" description="Disordered" evidence="1">
    <location>
        <begin position="109"/>
        <end position="130"/>
    </location>
</feature>
<gene>
    <name evidence="3" type="primary">DGK1</name>
    <name evidence="3" type="ORF">AWJ20_5210</name>
</gene>
<feature type="domain" description="DAGKc" evidence="2">
    <location>
        <begin position="138"/>
        <end position="270"/>
    </location>
</feature>
<keyword evidence="3" id="KW-0418">Kinase</keyword>
<dbReference type="OrthoDB" id="3853857at2759"/>
<dbReference type="PANTHER" id="PTHR12358:SF108">
    <property type="entry name" value="DAGKC DOMAIN-CONTAINING PROTEIN"/>
    <property type="match status" value="1"/>
</dbReference>
<keyword evidence="3" id="KW-0808">Transferase</keyword>
<evidence type="ECO:0000313" key="4">
    <source>
        <dbReference type="Proteomes" id="UP000189580"/>
    </source>
</evidence>
<feature type="compositionally biased region" description="Polar residues" evidence="1">
    <location>
        <begin position="52"/>
        <end position="81"/>
    </location>
</feature>
<dbReference type="Pfam" id="PF00781">
    <property type="entry name" value="DAGK_cat"/>
    <property type="match status" value="1"/>
</dbReference>
<organism evidence="3 4">
    <name type="scientific">Sugiyamaella lignohabitans</name>
    <dbReference type="NCBI Taxonomy" id="796027"/>
    <lineage>
        <taxon>Eukaryota</taxon>
        <taxon>Fungi</taxon>
        <taxon>Dikarya</taxon>
        <taxon>Ascomycota</taxon>
        <taxon>Saccharomycotina</taxon>
        <taxon>Dipodascomycetes</taxon>
        <taxon>Dipodascales</taxon>
        <taxon>Trichomonascaceae</taxon>
        <taxon>Sugiyamaella</taxon>
    </lineage>
</organism>
<sequence>MEYIAAERIPLVVAPCRDFEADATAKENFKSSSPKYILFEYGDRMPVAVPAGSTTSGSNAKSGTGRTSAASNTETARTQSPLPSPGASSILFRTELDSVPDHLKPYLVPYAVSSDPRDPPSATAESTRRRLSATNLPIHLRNLAVIDSTYSGSHKSSDLYFAILLPLLKAFGLAHVYVATTGPSTISNHAKSFSSSSTVVLMAGDTSVHEFVNSLTETREKLRLNVVVIPTGTGNALSVSIGHNSVAHAISRLFTGQAEPLSNMKVEFPPESSLIIPTDPSNPAPIQSLQSLVVTSWAFHAALVADSDSPEYRAQGPGRFALAARANLEDKDQNYEGTITYNSNGKSRVLAGPHSYVLFTLVNRLEKSFPVSPDSNPAASGDLHLVQFNHLEGPSIMEIMQKVYNNSSHIKDPRVTYEKVDHGTPSSVIATLQVDNADPIYRRCCVDGRIIIVPAHGTIKIYEPTRNYNGWDLYIVK</sequence>
<dbReference type="Gene3D" id="3.40.50.10330">
    <property type="entry name" value="Probable inorganic polyphosphate/atp-NAD kinase, domain 1"/>
    <property type="match status" value="1"/>
</dbReference>
<dbReference type="GO" id="GO:0001727">
    <property type="term" value="F:lipid kinase activity"/>
    <property type="evidence" value="ECO:0007669"/>
    <property type="project" value="TreeGrafter"/>
</dbReference>
<dbReference type="GO" id="GO:0005737">
    <property type="term" value="C:cytoplasm"/>
    <property type="evidence" value="ECO:0007669"/>
    <property type="project" value="TreeGrafter"/>
</dbReference>
<evidence type="ECO:0000256" key="1">
    <source>
        <dbReference type="SAM" id="MobiDB-lite"/>
    </source>
</evidence>
<dbReference type="InterPro" id="IPR001206">
    <property type="entry name" value="Diacylglycerol_kinase_cat_dom"/>
</dbReference>
<dbReference type="AlphaFoldDB" id="A0A167EMD7"/>
<dbReference type="KEGG" id="slb:AWJ20_5210"/>
<keyword evidence="4" id="KW-1185">Reference proteome</keyword>
<dbReference type="Proteomes" id="UP000189580">
    <property type="component" value="Chromosome d"/>
</dbReference>
<dbReference type="PANTHER" id="PTHR12358">
    <property type="entry name" value="SPHINGOSINE KINASE"/>
    <property type="match status" value="1"/>
</dbReference>
<dbReference type="Gene3D" id="2.60.200.40">
    <property type="match status" value="1"/>
</dbReference>
<dbReference type="SUPFAM" id="SSF111331">
    <property type="entry name" value="NAD kinase/diacylglycerol kinase-like"/>
    <property type="match status" value="1"/>
</dbReference>
<name>A0A167EMD7_9ASCO</name>
<dbReference type="GeneID" id="30037428"/>
<dbReference type="RefSeq" id="XP_018736726.1">
    <property type="nucleotide sequence ID" value="XM_018882340.1"/>
</dbReference>
<accession>A0A167EMD7</accession>